<dbReference type="AlphaFoldDB" id="X0YJN8"/>
<protein>
    <submittedName>
        <fullName evidence="1">Uncharacterized protein</fullName>
    </submittedName>
</protein>
<name>X0YJN8_9ZZZZ</name>
<gene>
    <name evidence="1" type="ORF">S01H4_11609</name>
</gene>
<proteinExistence type="predicted"/>
<evidence type="ECO:0000313" key="1">
    <source>
        <dbReference type="EMBL" id="GAG56314.1"/>
    </source>
</evidence>
<feature type="non-terminal residue" evidence="1">
    <location>
        <position position="178"/>
    </location>
</feature>
<accession>X0YJN8</accession>
<dbReference type="EMBL" id="BART01004737">
    <property type="protein sequence ID" value="GAG56314.1"/>
    <property type="molecule type" value="Genomic_DNA"/>
</dbReference>
<comment type="caution">
    <text evidence="1">The sequence shown here is derived from an EMBL/GenBank/DDBJ whole genome shotgun (WGS) entry which is preliminary data.</text>
</comment>
<organism evidence="1">
    <name type="scientific">marine sediment metagenome</name>
    <dbReference type="NCBI Taxonomy" id="412755"/>
    <lineage>
        <taxon>unclassified sequences</taxon>
        <taxon>metagenomes</taxon>
        <taxon>ecological metagenomes</taxon>
    </lineage>
</organism>
<reference evidence="1" key="1">
    <citation type="journal article" date="2014" name="Front. Microbiol.">
        <title>High frequency of phylogenetically diverse reductive dehalogenase-homologous genes in deep subseafloor sedimentary metagenomes.</title>
        <authorList>
            <person name="Kawai M."/>
            <person name="Futagami T."/>
            <person name="Toyoda A."/>
            <person name="Takaki Y."/>
            <person name="Nishi S."/>
            <person name="Hori S."/>
            <person name="Arai W."/>
            <person name="Tsubouchi T."/>
            <person name="Morono Y."/>
            <person name="Uchiyama I."/>
            <person name="Ito T."/>
            <person name="Fujiyama A."/>
            <person name="Inagaki F."/>
            <person name="Takami H."/>
        </authorList>
    </citation>
    <scope>NUCLEOTIDE SEQUENCE</scope>
    <source>
        <strain evidence="1">Expedition CK06-06</strain>
    </source>
</reference>
<sequence>MKVVILKNKFIRREGSYLPYTLIQGVVLSNINKIMDELKKSIKTQVAAEFNTPLNLQNQIIVGNTINTEFCREEIPFGFKLNQVRNLLINGGTNSQRDNIAMKIISELVKGEIPSIIFDFKGNYSKIINSFSKTQFKNNFHYFKLGQSFQISLLKSDIKNNLDNTKYLDYVYECLGMV</sequence>